<evidence type="ECO:0000313" key="2">
    <source>
        <dbReference type="EMBL" id="MBR7800511.1"/>
    </source>
</evidence>
<accession>A0A941E2Z4</accession>
<reference evidence="2" key="1">
    <citation type="submission" date="2021-04" db="EMBL/GenBank/DDBJ databases">
        <title>novel species isolated from subtropical streams in China.</title>
        <authorList>
            <person name="Lu H."/>
        </authorList>
    </citation>
    <scope>NUCLEOTIDE SEQUENCE</scope>
    <source>
        <strain evidence="2">FT137W</strain>
    </source>
</reference>
<gene>
    <name evidence="2" type="ORF">KDM90_10940</name>
</gene>
<evidence type="ECO:0000256" key="1">
    <source>
        <dbReference type="SAM" id="Phobius"/>
    </source>
</evidence>
<name>A0A941E2Z4_9BURK</name>
<protein>
    <submittedName>
        <fullName evidence="2">Uncharacterized protein</fullName>
    </submittedName>
</protein>
<dbReference type="Proteomes" id="UP000678545">
    <property type="component" value="Unassembled WGS sequence"/>
</dbReference>
<dbReference type="EMBL" id="JAGSPJ010000004">
    <property type="protein sequence ID" value="MBR7800511.1"/>
    <property type="molecule type" value="Genomic_DNA"/>
</dbReference>
<comment type="caution">
    <text evidence="2">The sequence shown here is derived from an EMBL/GenBank/DDBJ whole genome shotgun (WGS) entry which is preliminary data.</text>
</comment>
<keyword evidence="1" id="KW-0472">Membrane</keyword>
<dbReference type="RefSeq" id="WP_212675641.1">
    <property type="nucleotide sequence ID" value="NZ_JAGSPJ010000004.1"/>
</dbReference>
<dbReference type="AlphaFoldDB" id="A0A941E2Z4"/>
<sequence length="135" mass="15022">MLDYLQRMLTLAANKELQGIHFWASVYVSFVLCGTALHILRVRRWPSVTGRLLQLGIRPLGSLGINESGRTHQGFIPNALYEYEVGGQQYRGSELSIWKMSASGFLKKQYEILAILSGCRYAGTSSSLLQPKATA</sequence>
<keyword evidence="1" id="KW-0812">Transmembrane</keyword>
<proteinExistence type="predicted"/>
<feature type="transmembrane region" description="Helical" evidence="1">
    <location>
        <begin position="20"/>
        <end position="40"/>
    </location>
</feature>
<keyword evidence="3" id="KW-1185">Reference proteome</keyword>
<organism evidence="2 3">
    <name type="scientific">Undibacterium fentianense</name>
    <dbReference type="NCBI Taxonomy" id="2828728"/>
    <lineage>
        <taxon>Bacteria</taxon>
        <taxon>Pseudomonadati</taxon>
        <taxon>Pseudomonadota</taxon>
        <taxon>Betaproteobacteria</taxon>
        <taxon>Burkholderiales</taxon>
        <taxon>Oxalobacteraceae</taxon>
        <taxon>Undibacterium</taxon>
    </lineage>
</organism>
<evidence type="ECO:0000313" key="3">
    <source>
        <dbReference type="Proteomes" id="UP000678545"/>
    </source>
</evidence>
<keyword evidence="1" id="KW-1133">Transmembrane helix</keyword>